<dbReference type="STRING" id="1965070.A0A3S3NZ98"/>
<dbReference type="PANTHER" id="PTHR46585:SF1">
    <property type="entry name" value="CHROMO DOMAIN-CONTAINING PROTEIN"/>
    <property type="match status" value="1"/>
</dbReference>
<sequence length="274" mass="33091">MNKDDENLLHKLYYNPKEATCFSSDYKLFNAARLQSPTITSNDVKKWLSSQICYTLHKPLRRKYIRNPIIVSAIDEQWQADLVDMQEFANFNDNYRYILTVIDLFSKYSWAIPLRNKTSKSIINAFEIIFKHRYPQKLQTDKGKEFDNFEFKKFLIKYKVRSKRDLKRNLKTKLMVGDKVRKQYKLNPFDKGYYPNWSDNIFQIAKVVHCPEKTLYKIKDEKGIPISKRFYKEEIQKVIPLVFRVEKILARRKRKGKTEYLIKWLNHPETYNSW</sequence>
<name>A0A3S3NZ98_9ACAR</name>
<dbReference type="Gene3D" id="2.40.50.40">
    <property type="match status" value="1"/>
</dbReference>
<organism evidence="3 4">
    <name type="scientific">Dinothrombium tinctorium</name>
    <dbReference type="NCBI Taxonomy" id="1965070"/>
    <lineage>
        <taxon>Eukaryota</taxon>
        <taxon>Metazoa</taxon>
        <taxon>Ecdysozoa</taxon>
        <taxon>Arthropoda</taxon>
        <taxon>Chelicerata</taxon>
        <taxon>Arachnida</taxon>
        <taxon>Acari</taxon>
        <taxon>Acariformes</taxon>
        <taxon>Trombidiformes</taxon>
        <taxon>Prostigmata</taxon>
        <taxon>Anystina</taxon>
        <taxon>Parasitengona</taxon>
        <taxon>Trombidioidea</taxon>
        <taxon>Trombidiidae</taxon>
        <taxon>Dinothrombium</taxon>
    </lineage>
</organism>
<accession>A0A3S3NZ98</accession>
<protein>
    <recommendedName>
        <fullName evidence="5">Integrase catalytic domain-containing protein</fullName>
    </recommendedName>
</protein>
<comment type="caution">
    <text evidence="3">The sequence shown here is derived from an EMBL/GenBank/DDBJ whole genome shotgun (WGS) entry which is preliminary data.</text>
</comment>
<evidence type="ECO:0000313" key="4">
    <source>
        <dbReference type="Proteomes" id="UP000285301"/>
    </source>
</evidence>
<gene>
    <name evidence="3" type="ORF">B4U79_15201</name>
</gene>
<dbReference type="InterPro" id="IPR000953">
    <property type="entry name" value="Chromo/chromo_shadow_dom"/>
</dbReference>
<dbReference type="InterPro" id="IPR016197">
    <property type="entry name" value="Chromo-like_dom_sf"/>
</dbReference>
<evidence type="ECO:0000259" key="2">
    <source>
        <dbReference type="PROSITE" id="PS50994"/>
    </source>
</evidence>
<proteinExistence type="predicted"/>
<dbReference type="PANTHER" id="PTHR46585">
    <property type="entry name" value="INTEGRASE CORE DOMAIN CONTAINING PROTEIN"/>
    <property type="match status" value="1"/>
</dbReference>
<evidence type="ECO:0000259" key="1">
    <source>
        <dbReference type="PROSITE" id="PS50013"/>
    </source>
</evidence>
<dbReference type="SUPFAM" id="SSF53098">
    <property type="entry name" value="Ribonuclease H-like"/>
    <property type="match status" value="1"/>
</dbReference>
<dbReference type="Gene3D" id="3.30.420.10">
    <property type="entry name" value="Ribonuclease H-like superfamily/Ribonuclease H"/>
    <property type="match status" value="1"/>
</dbReference>
<dbReference type="EMBL" id="NCKU01002787">
    <property type="protein sequence ID" value="RWS08781.1"/>
    <property type="molecule type" value="Genomic_DNA"/>
</dbReference>
<dbReference type="InterPro" id="IPR023780">
    <property type="entry name" value="Chromo_domain"/>
</dbReference>
<dbReference type="PROSITE" id="PS50013">
    <property type="entry name" value="CHROMO_2"/>
    <property type="match status" value="1"/>
</dbReference>
<dbReference type="PROSITE" id="PS50994">
    <property type="entry name" value="INTEGRASE"/>
    <property type="match status" value="1"/>
</dbReference>
<dbReference type="Pfam" id="PF00385">
    <property type="entry name" value="Chromo"/>
    <property type="match status" value="1"/>
</dbReference>
<dbReference type="GO" id="GO:0015074">
    <property type="term" value="P:DNA integration"/>
    <property type="evidence" value="ECO:0007669"/>
    <property type="project" value="InterPro"/>
</dbReference>
<dbReference type="InterPro" id="IPR012337">
    <property type="entry name" value="RNaseH-like_sf"/>
</dbReference>
<dbReference type="AlphaFoldDB" id="A0A3S3NZ98"/>
<feature type="domain" description="Integrase catalytic" evidence="2">
    <location>
        <begin position="64"/>
        <end position="161"/>
    </location>
</feature>
<evidence type="ECO:0008006" key="5">
    <source>
        <dbReference type="Google" id="ProtNLM"/>
    </source>
</evidence>
<dbReference type="Proteomes" id="UP000285301">
    <property type="component" value="Unassembled WGS sequence"/>
</dbReference>
<dbReference type="SUPFAM" id="SSF54160">
    <property type="entry name" value="Chromo domain-like"/>
    <property type="match status" value="1"/>
</dbReference>
<dbReference type="OrthoDB" id="6420627at2759"/>
<evidence type="ECO:0000313" key="3">
    <source>
        <dbReference type="EMBL" id="RWS08781.1"/>
    </source>
</evidence>
<feature type="non-terminal residue" evidence="3">
    <location>
        <position position="274"/>
    </location>
</feature>
<dbReference type="GO" id="GO:0003676">
    <property type="term" value="F:nucleic acid binding"/>
    <property type="evidence" value="ECO:0007669"/>
    <property type="project" value="InterPro"/>
</dbReference>
<dbReference type="Pfam" id="PF00665">
    <property type="entry name" value="rve"/>
    <property type="match status" value="1"/>
</dbReference>
<feature type="domain" description="Chromo" evidence="1">
    <location>
        <begin position="243"/>
        <end position="274"/>
    </location>
</feature>
<reference evidence="3 4" key="1">
    <citation type="journal article" date="2018" name="Gigascience">
        <title>Genomes of trombidid mites reveal novel predicted allergens and laterally-transferred genes associated with secondary metabolism.</title>
        <authorList>
            <person name="Dong X."/>
            <person name="Chaisiri K."/>
            <person name="Xia D."/>
            <person name="Armstrong S.D."/>
            <person name="Fang Y."/>
            <person name="Donnelly M.J."/>
            <person name="Kadowaki T."/>
            <person name="McGarry J.W."/>
            <person name="Darby A.C."/>
            <person name="Makepeace B.L."/>
        </authorList>
    </citation>
    <scope>NUCLEOTIDE SEQUENCE [LARGE SCALE GENOMIC DNA]</scope>
    <source>
        <strain evidence="3">UoL-WK</strain>
    </source>
</reference>
<dbReference type="InterPro" id="IPR001584">
    <property type="entry name" value="Integrase_cat-core"/>
</dbReference>
<dbReference type="CDD" id="cd00024">
    <property type="entry name" value="CD_CSD"/>
    <property type="match status" value="1"/>
</dbReference>
<dbReference type="GO" id="GO:0005694">
    <property type="term" value="C:chromosome"/>
    <property type="evidence" value="ECO:0007669"/>
    <property type="project" value="UniProtKB-ARBA"/>
</dbReference>
<keyword evidence="4" id="KW-1185">Reference proteome</keyword>
<dbReference type="InterPro" id="IPR036397">
    <property type="entry name" value="RNaseH_sf"/>
</dbReference>